<dbReference type="EMBL" id="JTDI01000011">
    <property type="protein sequence ID" value="KHK89009.1"/>
    <property type="molecule type" value="Genomic_DNA"/>
</dbReference>
<dbReference type="InterPro" id="IPR052161">
    <property type="entry name" value="Mycobact_Acyl-CoA_DH"/>
</dbReference>
<dbReference type="Gene3D" id="1.20.140.10">
    <property type="entry name" value="Butyryl-CoA Dehydrogenase, subunit A, domain 3"/>
    <property type="match status" value="1"/>
</dbReference>
<dbReference type="InterPro" id="IPR013786">
    <property type="entry name" value="AcylCoA_DH/ox_N"/>
</dbReference>
<sequence>MDKVDDEAAFRGALREWLAEIMQADEARLPPKNAKQFNTNQLWWMAERNKVGLGTPHWPKEYGGSDLSLRGQVIIAEEVTRARAPSLGQFTISLNHIPATLMKWGTEEQKKKYLPPVSQGTIWCQGFSEPNAGSDLASVRTRAVRDGDHYVVNGQKIWSSYSMYAKHCILLTRTDPDAPKHKGISFFLMDMDTPGVEVRPLRQANGLDKFGEIFLTDVRIPVENMVGPENEGWAVAQTTLSSERGINSFERHERVRYLMEDFYAASLQSDAAWLKDTAMQREFMQLFAEVQGCRRLMRKLLRATIEKSPIAAQVTPHVKMINTDLRAQVGDFLTRASGPEAQGIVAGFDELSTDPMFTYLTALGGRIAGGSNEIMRNIIAERILQMPKG</sequence>
<dbReference type="GO" id="GO:0016627">
    <property type="term" value="F:oxidoreductase activity, acting on the CH-CH group of donors"/>
    <property type="evidence" value="ECO:0007669"/>
    <property type="project" value="InterPro"/>
</dbReference>
<dbReference type="Proteomes" id="UP000031057">
    <property type="component" value="Unassembled WGS sequence"/>
</dbReference>
<dbReference type="Pfam" id="PF00441">
    <property type="entry name" value="Acyl-CoA_dh_1"/>
    <property type="match status" value="1"/>
</dbReference>
<dbReference type="Pfam" id="PF02770">
    <property type="entry name" value="Acyl-CoA_dh_M"/>
    <property type="match status" value="1"/>
</dbReference>
<dbReference type="InterPro" id="IPR036250">
    <property type="entry name" value="AcylCo_DH-like_C"/>
</dbReference>
<comment type="cofactor">
    <cofactor evidence="1 6">
        <name>FAD</name>
        <dbReference type="ChEBI" id="CHEBI:57692"/>
    </cofactor>
</comment>
<dbReference type="FunFam" id="2.40.110.10:FF:000011">
    <property type="entry name" value="Acyl-CoA dehydrogenase FadE34"/>
    <property type="match status" value="1"/>
</dbReference>
<dbReference type="SUPFAM" id="SSF56645">
    <property type="entry name" value="Acyl-CoA dehydrogenase NM domain-like"/>
    <property type="match status" value="1"/>
</dbReference>
<dbReference type="InterPro" id="IPR009100">
    <property type="entry name" value="AcylCoA_DH/oxidase_NM_dom_sf"/>
</dbReference>
<name>A0A0B1ZD84_9SPHN</name>
<evidence type="ECO:0000256" key="3">
    <source>
        <dbReference type="ARBA" id="ARBA00022630"/>
    </source>
</evidence>
<comment type="caution">
    <text evidence="10">The sequence shown here is derived from an EMBL/GenBank/DDBJ whole genome shotgun (WGS) entry which is preliminary data.</text>
</comment>
<dbReference type="SUPFAM" id="SSF47203">
    <property type="entry name" value="Acyl-CoA dehydrogenase C-terminal domain-like"/>
    <property type="match status" value="1"/>
</dbReference>
<evidence type="ECO:0000256" key="2">
    <source>
        <dbReference type="ARBA" id="ARBA00009347"/>
    </source>
</evidence>
<dbReference type="Gene3D" id="1.10.540.10">
    <property type="entry name" value="Acyl-CoA dehydrogenase/oxidase, N-terminal domain"/>
    <property type="match status" value="1"/>
</dbReference>
<feature type="domain" description="Acyl-CoA dehydrogenase/oxidase C-terminal" evidence="7">
    <location>
        <begin position="230"/>
        <end position="384"/>
    </location>
</feature>
<comment type="similarity">
    <text evidence="2 6">Belongs to the acyl-CoA dehydrogenase family.</text>
</comment>
<accession>A0A0B1ZD84</accession>
<organism evidence="10 11">
    <name type="scientific">Novosphingobium malaysiense</name>
    <dbReference type="NCBI Taxonomy" id="1348853"/>
    <lineage>
        <taxon>Bacteria</taxon>
        <taxon>Pseudomonadati</taxon>
        <taxon>Pseudomonadota</taxon>
        <taxon>Alphaproteobacteria</taxon>
        <taxon>Sphingomonadales</taxon>
        <taxon>Sphingomonadaceae</taxon>
        <taxon>Novosphingobium</taxon>
    </lineage>
</organism>
<dbReference type="Pfam" id="PF02771">
    <property type="entry name" value="Acyl-CoA_dh_N"/>
    <property type="match status" value="1"/>
</dbReference>
<feature type="domain" description="Acyl-CoA dehydrogenase/oxidase N-terminal" evidence="9">
    <location>
        <begin position="5"/>
        <end position="120"/>
    </location>
</feature>
<evidence type="ECO:0000259" key="7">
    <source>
        <dbReference type="Pfam" id="PF00441"/>
    </source>
</evidence>
<evidence type="ECO:0000259" key="8">
    <source>
        <dbReference type="Pfam" id="PF02770"/>
    </source>
</evidence>
<keyword evidence="4 6" id="KW-0274">FAD</keyword>
<dbReference type="PANTHER" id="PTHR43292:SF4">
    <property type="entry name" value="ACYL-COA DEHYDROGENASE FADE34"/>
    <property type="match status" value="1"/>
</dbReference>
<evidence type="ECO:0000256" key="5">
    <source>
        <dbReference type="ARBA" id="ARBA00023002"/>
    </source>
</evidence>
<dbReference type="STRING" id="1348853.LK12_23035"/>
<reference evidence="10 11" key="1">
    <citation type="submission" date="2014-10" db="EMBL/GenBank/DDBJ databases">
        <title>Genome sequence of Novosphingobium malaysiense MUSC 273(T).</title>
        <authorList>
            <person name="Lee L.-H."/>
        </authorList>
    </citation>
    <scope>NUCLEOTIDE SEQUENCE [LARGE SCALE GENOMIC DNA]</scope>
    <source>
        <strain evidence="10 11">MUSC 273</strain>
    </source>
</reference>
<evidence type="ECO:0000256" key="6">
    <source>
        <dbReference type="RuleBase" id="RU362125"/>
    </source>
</evidence>
<keyword evidence="5 6" id="KW-0560">Oxidoreductase</keyword>
<dbReference type="InterPro" id="IPR009075">
    <property type="entry name" value="AcylCo_DH/oxidase_C"/>
</dbReference>
<evidence type="ECO:0008006" key="12">
    <source>
        <dbReference type="Google" id="ProtNLM"/>
    </source>
</evidence>
<protein>
    <recommendedName>
        <fullName evidence="12">Acyl-CoA dehydrogenase</fullName>
    </recommendedName>
</protein>
<dbReference type="GO" id="GO:0050660">
    <property type="term" value="F:flavin adenine dinucleotide binding"/>
    <property type="evidence" value="ECO:0007669"/>
    <property type="project" value="InterPro"/>
</dbReference>
<keyword evidence="11" id="KW-1185">Reference proteome</keyword>
<evidence type="ECO:0000313" key="10">
    <source>
        <dbReference type="EMBL" id="KHK89009.1"/>
    </source>
</evidence>
<gene>
    <name evidence="10" type="ORF">LK12_23035</name>
</gene>
<proteinExistence type="inferred from homology"/>
<dbReference type="AlphaFoldDB" id="A0A0B1ZD84"/>
<dbReference type="PANTHER" id="PTHR43292">
    <property type="entry name" value="ACYL-COA DEHYDROGENASE"/>
    <property type="match status" value="1"/>
</dbReference>
<evidence type="ECO:0000256" key="4">
    <source>
        <dbReference type="ARBA" id="ARBA00022827"/>
    </source>
</evidence>
<dbReference type="Gene3D" id="2.40.110.10">
    <property type="entry name" value="Butyryl-CoA Dehydrogenase, subunit A, domain 2"/>
    <property type="match status" value="1"/>
</dbReference>
<evidence type="ECO:0000256" key="1">
    <source>
        <dbReference type="ARBA" id="ARBA00001974"/>
    </source>
</evidence>
<feature type="domain" description="Acyl-CoA oxidase/dehydrogenase middle" evidence="8">
    <location>
        <begin position="124"/>
        <end position="218"/>
    </location>
</feature>
<evidence type="ECO:0000313" key="11">
    <source>
        <dbReference type="Proteomes" id="UP000031057"/>
    </source>
</evidence>
<keyword evidence="3 6" id="KW-0285">Flavoprotein</keyword>
<evidence type="ECO:0000259" key="9">
    <source>
        <dbReference type="Pfam" id="PF02771"/>
    </source>
</evidence>
<dbReference type="GO" id="GO:0005886">
    <property type="term" value="C:plasma membrane"/>
    <property type="evidence" value="ECO:0007669"/>
    <property type="project" value="TreeGrafter"/>
</dbReference>
<dbReference type="InterPro" id="IPR046373">
    <property type="entry name" value="Acyl-CoA_Oxase/DH_mid-dom_sf"/>
</dbReference>
<dbReference type="InterPro" id="IPR037069">
    <property type="entry name" value="AcylCoA_DH/ox_N_sf"/>
</dbReference>
<dbReference type="InterPro" id="IPR006091">
    <property type="entry name" value="Acyl-CoA_Oxase/DH_mid-dom"/>
</dbReference>